<dbReference type="EMBL" id="LSRX01008240">
    <property type="protein sequence ID" value="OLP62057.1"/>
    <property type="molecule type" value="Genomic_DNA"/>
</dbReference>
<organism evidence="1 2">
    <name type="scientific">Symbiodinium microadriaticum</name>
    <name type="common">Dinoflagellate</name>
    <name type="synonym">Zooxanthella microadriatica</name>
    <dbReference type="NCBI Taxonomy" id="2951"/>
    <lineage>
        <taxon>Eukaryota</taxon>
        <taxon>Sar</taxon>
        <taxon>Alveolata</taxon>
        <taxon>Dinophyceae</taxon>
        <taxon>Suessiales</taxon>
        <taxon>Symbiodiniaceae</taxon>
        <taxon>Symbiodinium</taxon>
    </lineage>
</organism>
<dbReference type="AlphaFoldDB" id="A0A1Q9B213"/>
<dbReference type="Proteomes" id="UP000186817">
    <property type="component" value="Unassembled WGS sequence"/>
</dbReference>
<proteinExistence type="predicted"/>
<protein>
    <submittedName>
        <fullName evidence="1">Uncharacterized protein</fullName>
    </submittedName>
</protein>
<gene>
    <name evidence="1" type="ORF">AK812_SmicGene48557</name>
</gene>
<feature type="non-terminal residue" evidence="1">
    <location>
        <position position="52"/>
    </location>
</feature>
<keyword evidence="2" id="KW-1185">Reference proteome</keyword>
<evidence type="ECO:0000313" key="2">
    <source>
        <dbReference type="Proteomes" id="UP000186817"/>
    </source>
</evidence>
<evidence type="ECO:0000313" key="1">
    <source>
        <dbReference type="EMBL" id="OLP62057.1"/>
    </source>
</evidence>
<accession>A0A1Q9B213</accession>
<sequence length="52" mass="5890">MGLRDLPAKDPSQVREHRSMVVTDRHALAAHEFWSMTQVHSDSTYPVSGIKL</sequence>
<reference evidence="1 2" key="1">
    <citation type="submission" date="2016-02" db="EMBL/GenBank/DDBJ databases">
        <title>Genome analysis of coral dinoflagellate symbionts highlights evolutionary adaptations to a symbiotic lifestyle.</title>
        <authorList>
            <person name="Aranda M."/>
            <person name="Li Y."/>
            <person name="Liew Y.J."/>
            <person name="Baumgarten S."/>
            <person name="Simakov O."/>
            <person name="Wilson M."/>
            <person name="Piel J."/>
            <person name="Ashoor H."/>
            <person name="Bougouffa S."/>
            <person name="Bajic V.B."/>
            <person name="Ryu T."/>
            <person name="Ravasi T."/>
            <person name="Bayer T."/>
            <person name="Micklem G."/>
            <person name="Kim H."/>
            <person name="Bhak J."/>
            <person name="Lajeunesse T.C."/>
            <person name="Voolstra C.R."/>
        </authorList>
    </citation>
    <scope>NUCLEOTIDE SEQUENCE [LARGE SCALE GENOMIC DNA]</scope>
    <source>
        <strain evidence="1 2">CCMP2467</strain>
    </source>
</reference>
<comment type="caution">
    <text evidence="1">The sequence shown here is derived from an EMBL/GenBank/DDBJ whole genome shotgun (WGS) entry which is preliminary data.</text>
</comment>
<name>A0A1Q9B213_SYMMI</name>